<proteinExistence type="predicted"/>
<organism evidence="3 4">
    <name type="scientific">Kytococcus sedentarius (strain ATCC 14392 / DSM 20547 / JCM 11482 / CCUG 33030 / NBRC 15357 / NCTC 11040 / CCM 314 / 541)</name>
    <name type="common">Micrococcus sedentarius</name>
    <dbReference type="NCBI Taxonomy" id="478801"/>
    <lineage>
        <taxon>Bacteria</taxon>
        <taxon>Bacillati</taxon>
        <taxon>Actinomycetota</taxon>
        <taxon>Actinomycetes</taxon>
        <taxon>Micrococcales</taxon>
        <taxon>Kytococcaceae</taxon>
        <taxon>Kytococcus</taxon>
    </lineage>
</organism>
<evidence type="ECO:0000256" key="2">
    <source>
        <dbReference type="SAM" id="SignalP"/>
    </source>
</evidence>
<protein>
    <recommendedName>
        <fullName evidence="5">Ig-like domain-containing protein</fullName>
    </recommendedName>
</protein>
<evidence type="ECO:0008006" key="5">
    <source>
        <dbReference type="Google" id="ProtNLM"/>
    </source>
</evidence>
<feature type="signal peptide" evidence="2">
    <location>
        <begin position="1"/>
        <end position="26"/>
    </location>
</feature>
<feature type="region of interest" description="Disordered" evidence="1">
    <location>
        <begin position="28"/>
        <end position="64"/>
    </location>
</feature>
<dbReference type="RefSeq" id="WP_012801821.1">
    <property type="nucleotide sequence ID" value="NC_013169.1"/>
</dbReference>
<dbReference type="eggNOG" id="ENOG5033EDU">
    <property type="taxonomic scope" value="Bacteria"/>
</dbReference>
<dbReference type="Proteomes" id="UP000006666">
    <property type="component" value="Chromosome"/>
</dbReference>
<dbReference type="PROSITE" id="PS51257">
    <property type="entry name" value="PROKAR_LIPOPROTEIN"/>
    <property type="match status" value="1"/>
</dbReference>
<accession>C7NK16</accession>
<dbReference type="STRING" id="478801.Ksed_03260"/>
<evidence type="ECO:0000313" key="3">
    <source>
        <dbReference type="EMBL" id="ACV05403.1"/>
    </source>
</evidence>
<feature type="chain" id="PRO_5002980245" description="Ig-like domain-containing protein" evidence="2">
    <location>
        <begin position="27"/>
        <end position="176"/>
    </location>
</feature>
<feature type="compositionally biased region" description="Polar residues" evidence="1">
    <location>
        <begin position="33"/>
        <end position="51"/>
    </location>
</feature>
<dbReference type="HOGENOM" id="CLU_1523245_0_0_11"/>
<dbReference type="EMBL" id="CP001686">
    <property type="protein sequence ID" value="ACV05403.1"/>
    <property type="molecule type" value="Genomic_DNA"/>
</dbReference>
<evidence type="ECO:0000313" key="4">
    <source>
        <dbReference type="Proteomes" id="UP000006666"/>
    </source>
</evidence>
<evidence type="ECO:0000256" key="1">
    <source>
        <dbReference type="SAM" id="MobiDB-lite"/>
    </source>
</evidence>
<keyword evidence="2" id="KW-0732">Signal</keyword>
<name>C7NK16_KYTSD</name>
<gene>
    <name evidence="3" type="ordered locus">Ksed_03260</name>
</gene>
<dbReference type="AlphaFoldDB" id="C7NK16"/>
<reference evidence="3 4" key="1">
    <citation type="journal article" date="2009" name="Stand. Genomic Sci.">
        <title>Complete genome sequence of Kytococcus sedentarius type strain (541).</title>
        <authorList>
            <person name="Sims D."/>
            <person name="Brettin T."/>
            <person name="Detter J.C."/>
            <person name="Han C."/>
            <person name="Lapidus A."/>
            <person name="Copeland A."/>
            <person name="Glavina Del Rio T."/>
            <person name="Nolan M."/>
            <person name="Chen F."/>
            <person name="Lucas S."/>
            <person name="Tice H."/>
            <person name="Cheng J.F."/>
            <person name="Bruce D."/>
            <person name="Goodwin L."/>
            <person name="Pitluck S."/>
            <person name="Ovchinnikova G."/>
            <person name="Pati A."/>
            <person name="Ivanova N."/>
            <person name="Mavrommatis K."/>
            <person name="Chen A."/>
            <person name="Palaniappan K."/>
            <person name="D'haeseleer P."/>
            <person name="Chain P."/>
            <person name="Bristow J."/>
            <person name="Eisen J.A."/>
            <person name="Markowitz V."/>
            <person name="Hugenholtz P."/>
            <person name="Schneider S."/>
            <person name="Goker M."/>
            <person name="Pukall R."/>
            <person name="Kyrpides N.C."/>
            <person name="Klenk H.P."/>
        </authorList>
    </citation>
    <scope>NUCLEOTIDE SEQUENCE [LARGE SCALE GENOMIC DNA]</scope>
    <source>
        <strain evidence="4">ATCC 14392 / DSM 20547 / JCM 11482 / CCUG 33030 / NBRC 15357 / NCTC 11040 / CCM 314 / 541</strain>
    </source>
</reference>
<keyword evidence="4" id="KW-1185">Reference proteome</keyword>
<dbReference type="KEGG" id="kse:Ksed_03260"/>
<sequence length="176" mass="18401">MHHLFRRHNWVLAAACSVLVAACSGADEAPQTHGESSTSAPSSAVGTQELSAQGGAEGASPASEVGAEPMILDCLGEGSMVRPETLSLDCQETNATLSKLQWSQWDTEGAKGSGEFSVNNCAPNCAEGTVETYQVDVQAPDVKTSEAGSVYTSITVNFHDGRPVGSTSRETYELPH</sequence>